<dbReference type="Gene3D" id="3.90.1200.10">
    <property type="match status" value="1"/>
</dbReference>
<accession>A0A233S8A1</accession>
<comment type="caution">
    <text evidence="2">The sequence shown here is derived from an EMBL/GenBank/DDBJ whole genome shotgun (WGS) entry which is preliminary data.</text>
</comment>
<dbReference type="SUPFAM" id="SSF56112">
    <property type="entry name" value="Protein kinase-like (PK-like)"/>
    <property type="match status" value="1"/>
</dbReference>
<dbReference type="RefSeq" id="WP_094219534.1">
    <property type="nucleotide sequence ID" value="NZ_MCGQ01000026.1"/>
</dbReference>
<dbReference type="GO" id="GO:0016740">
    <property type="term" value="F:transferase activity"/>
    <property type="evidence" value="ECO:0007669"/>
    <property type="project" value="UniProtKB-KW"/>
</dbReference>
<gene>
    <name evidence="2" type="ORF">BEK98_27785</name>
</gene>
<dbReference type="InterPro" id="IPR002575">
    <property type="entry name" value="Aminoglycoside_PTrfase"/>
</dbReference>
<dbReference type="InterPro" id="IPR011009">
    <property type="entry name" value="Kinase-like_dom_sf"/>
</dbReference>
<proteinExistence type="predicted"/>
<name>A0A233S8A1_STRDA</name>
<protein>
    <submittedName>
        <fullName evidence="2">Phosphotransferase</fullName>
    </submittedName>
</protein>
<dbReference type="Proteomes" id="UP000215483">
    <property type="component" value="Unassembled WGS sequence"/>
</dbReference>
<dbReference type="AlphaFoldDB" id="A0A233S8A1"/>
<evidence type="ECO:0000313" key="2">
    <source>
        <dbReference type="EMBL" id="OXY91900.1"/>
    </source>
</evidence>
<evidence type="ECO:0000313" key="3">
    <source>
        <dbReference type="Proteomes" id="UP000215483"/>
    </source>
</evidence>
<dbReference type="OrthoDB" id="3723194at2"/>
<keyword evidence="3" id="KW-1185">Reference proteome</keyword>
<sequence>MTMTVSPESAARLACRASGLADRSLTQLHQHATSVFLLAEVGVVVRVSLASQRQRLETAVSLTRWLVANDFPATEPVDVPQPLTYEPYVVTFWRHYPQPMDGGAPPAEHLGALLRALHAMPAPPIPLPQYQPLASLKNTVDSSTYLEPDLRAWLASRREELLDEYGCLDFPLGHGHIHGDAYPGNTLWAHQDVRLGDWDEAAVGPREVDLANTFQGVRFGRTAEELDTFSHQYGYDIRQWPGLRVLCEIRDLHTLGSYIRRADRGDAAAAQQLSHRIETLRNRDDLAKWSPA</sequence>
<feature type="domain" description="Aminoglycoside phosphotransferase" evidence="1">
    <location>
        <begin position="40"/>
        <end position="244"/>
    </location>
</feature>
<dbReference type="Pfam" id="PF01636">
    <property type="entry name" value="APH"/>
    <property type="match status" value="1"/>
</dbReference>
<organism evidence="2 3">
    <name type="scientific">Streptomyces diastatochromogenes</name>
    <dbReference type="NCBI Taxonomy" id="42236"/>
    <lineage>
        <taxon>Bacteria</taxon>
        <taxon>Bacillati</taxon>
        <taxon>Actinomycetota</taxon>
        <taxon>Actinomycetes</taxon>
        <taxon>Kitasatosporales</taxon>
        <taxon>Streptomycetaceae</taxon>
        <taxon>Streptomyces</taxon>
    </lineage>
</organism>
<dbReference type="EMBL" id="MCGQ01000026">
    <property type="protein sequence ID" value="OXY91900.1"/>
    <property type="molecule type" value="Genomic_DNA"/>
</dbReference>
<evidence type="ECO:0000259" key="1">
    <source>
        <dbReference type="Pfam" id="PF01636"/>
    </source>
</evidence>
<reference evidence="2 3" key="1">
    <citation type="submission" date="2016-07" db="EMBL/GenBank/DDBJ databases">
        <title>Draft genome of Streptomyces diastatochromogenes.</title>
        <authorList>
            <person name="Podduturi R."/>
            <person name="Lukassen M.B."/>
            <person name="Clausen N."/>
            <person name="Nielsen J.L."/>
            <person name="Jorgensen N.O."/>
        </authorList>
    </citation>
    <scope>NUCLEOTIDE SEQUENCE [LARGE SCALE GENOMIC DNA]</scope>
    <source>
        <strain evidence="2 3">DSM 40608</strain>
    </source>
</reference>
<keyword evidence="2" id="KW-0808">Transferase</keyword>